<protein>
    <recommendedName>
        <fullName evidence="5">DUF4783 domain-containing protein</fullName>
    </recommendedName>
</protein>
<evidence type="ECO:0000313" key="2">
    <source>
        <dbReference type="EMBL" id="OXA85266.1"/>
    </source>
</evidence>
<comment type="caution">
    <text evidence="1">The sequence shown here is derived from an EMBL/GenBank/DDBJ whole genome shotgun (WGS) entry which is preliminary data.</text>
</comment>
<reference evidence="1 3" key="1">
    <citation type="submission" date="2015-01" db="EMBL/GenBank/DDBJ databases">
        <title>Genome of Flavobacterium hibernum DSM 12611.</title>
        <authorList>
            <person name="Stropko S.J."/>
            <person name="Pipes S.E."/>
            <person name="Newman J.D."/>
        </authorList>
    </citation>
    <scope>NUCLEOTIDE SEQUENCE [LARGE SCALE GENOMIC DNA]</scope>
    <source>
        <strain evidence="1 3">DSM 12611</strain>
    </source>
</reference>
<evidence type="ECO:0000313" key="1">
    <source>
        <dbReference type="EMBL" id="KIO51623.1"/>
    </source>
</evidence>
<dbReference type="Proteomes" id="UP000032061">
    <property type="component" value="Unassembled WGS sequence"/>
</dbReference>
<organism evidence="1 3">
    <name type="scientific">Flavobacterium hibernum</name>
    <dbReference type="NCBI Taxonomy" id="37752"/>
    <lineage>
        <taxon>Bacteria</taxon>
        <taxon>Pseudomonadati</taxon>
        <taxon>Bacteroidota</taxon>
        <taxon>Flavobacteriia</taxon>
        <taxon>Flavobacteriales</taxon>
        <taxon>Flavobacteriaceae</taxon>
        <taxon>Flavobacterium</taxon>
    </lineage>
</organism>
<name>A0A0D0ET26_9FLAO</name>
<proteinExistence type="predicted"/>
<dbReference type="STRING" id="37752.IW18_16930"/>
<dbReference type="EMBL" id="JPRK01000014">
    <property type="protein sequence ID" value="KIO51623.1"/>
    <property type="molecule type" value="Genomic_DNA"/>
</dbReference>
<evidence type="ECO:0000313" key="4">
    <source>
        <dbReference type="Proteomes" id="UP000198302"/>
    </source>
</evidence>
<gene>
    <name evidence="2" type="ORF">B0A73_18150</name>
    <name evidence="1" type="ORF">IW18_16930</name>
</gene>
<keyword evidence="4" id="KW-1185">Reference proteome</keyword>
<dbReference type="Proteomes" id="UP000198302">
    <property type="component" value="Unassembled WGS sequence"/>
</dbReference>
<reference evidence="2 4" key="2">
    <citation type="submission" date="2016-11" db="EMBL/GenBank/DDBJ databases">
        <title>Whole genomes of Flavobacteriaceae.</title>
        <authorList>
            <person name="Stine C."/>
            <person name="Li C."/>
            <person name="Tadesse D."/>
        </authorList>
    </citation>
    <scope>NUCLEOTIDE SEQUENCE [LARGE SCALE GENOMIC DNA]</scope>
    <source>
        <strain evidence="2 4">ATCC 51468</strain>
    </source>
</reference>
<evidence type="ECO:0008006" key="5">
    <source>
        <dbReference type="Google" id="ProtNLM"/>
    </source>
</evidence>
<evidence type="ECO:0000313" key="3">
    <source>
        <dbReference type="Proteomes" id="UP000032061"/>
    </source>
</evidence>
<dbReference type="AlphaFoldDB" id="A0A0D0ET26"/>
<dbReference type="OrthoDB" id="4762924at2"/>
<sequence>MAELQTKIKPSMKTLIMGLFFTCFACGHPTNKLEKVNLDKIKNQTVKKAIEALQNADEIAWFSLFTEDAQLYDDGNKKNFKSFFGRALGHEQFTSIDKTENNSLDIYGKFHSDVWGNFKTYFKFQINKEGKITRLDIGQANY</sequence>
<accession>A0A0D0ET26</accession>
<dbReference type="EMBL" id="MUGX01000026">
    <property type="protein sequence ID" value="OXA85266.1"/>
    <property type="molecule type" value="Genomic_DNA"/>
</dbReference>